<dbReference type="GO" id="GO:0016239">
    <property type="term" value="P:positive regulation of macroautophagy"/>
    <property type="evidence" value="ECO:0007669"/>
    <property type="project" value="TreeGrafter"/>
</dbReference>
<evidence type="ECO:0000256" key="1">
    <source>
        <dbReference type="ARBA" id="ARBA00004496"/>
    </source>
</evidence>
<dbReference type="GO" id="GO:0005737">
    <property type="term" value="C:cytoplasm"/>
    <property type="evidence" value="ECO:0007669"/>
    <property type="project" value="UniProtKB-SubCell"/>
</dbReference>
<evidence type="ECO:0000313" key="4">
    <source>
        <dbReference type="EMBL" id="VDN51074.1"/>
    </source>
</evidence>
<evidence type="ECO:0000313" key="6">
    <source>
        <dbReference type="Proteomes" id="UP000274756"/>
    </source>
</evidence>
<dbReference type="WBParaSite" id="DME_0000610801-mRNA-1">
    <property type="protein sequence ID" value="DME_0000610801-mRNA-1"/>
    <property type="gene ID" value="DME_0000610801"/>
</dbReference>
<dbReference type="GO" id="GO:1904262">
    <property type="term" value="P:negative regulation of TORC1 signaling"/>
    <property type="evidence" value="ECO:0007669"/>
    <property type="project" value="UniProtKB-ARBA"/>
</dbReference>
<dbReference type="AlphaFoldDB" id="A0A0N4UFA8"/>
<evidence type="ECO:0000313" key="7">
    <source>
        <dbReference type="WBParaSite" id="DME_0000610801-mRNA-1"/>
    </source>
</evidence>
<dbReference type="PANTHER" id="PTHR12474:SF0">
    <property type="entry name" value="SESTRIN HOMOLOG"/>
    <property type="match status" value="1"/>
</dbReference>
<dbReference type="EMBL" id="UYYG01000012">
    <property type="protein sequence ID" value="VDN51074.1"/>
    <property type="molecule type" value="Genomic_DNA"/>
</dbReference>
<dbReference type="InterPro" id="IPR006730">
    <property type="entry name" value="Sestrin"/>
</dbReference>
<protein>
    <submittedName>
        <fullName evidence="7">NR LBD domain-containing protein</fullName>
    </submittedName>
</protein>
<dbReference type="OrthoDB" id="337464at2759"/>
<reference evidence="7" key="1">
    <citation type="submission" date="2017-02" db="UniProtKB">
        <authorList>
            <consortium name="WormBaseParasite"/>
        </authorList>
    </citation>
    <scope>IDENTIFICATION</scope>
</reference>
<proteinExistence type="inferred from homology"/>
<dbReference type="Pfam" id="PF04636">
    <property type="entry name" value="PA26"/>
    <property type="match status" value="1"/>
</dbReference>
<sequence>MADAIQTTYLSSIWQNLERYLTSHPKYHKVFCEAIDQLFYGCGPMILSDRHFIALMASSRHQCNSLMQLHKREFERLGGNINWLKGLQYVPLKIRNLDMLSAILAHQPWSIDVDHLSALTKCAPPANWSLSELLQAVIILAQTHVLCSFILGSYNDERPKFDKGTVANAQNNYDKQKIGEVESLLKRMNELKEIQLMVHNENISEQQRQKHFLEVHSEQISNDKISQGSSPSNVTISQHFYSLFTDNMNFCYVDFAKRARDGFAKTHKIHDISWEDHGYSCMDELYNEMADILDKKFRLTRSLTYFTMGGYSHVDTTKYRTAIWMYIQSLYGIRHDDYNYSEVNIMLSGEMKTFIKIISCFPEKTTASLRDSVMSEFKLSEKVHVILLIMEARFQAELIHFFRALIKLNSSSDNR</sequence>
<dbReference type="InterPro" id="IPR029032">
    <property type="entry name" value="AhpD-like"/>
</dbReference>
<dbReference type="GO" id="GO:0016684">
    <property type="term" value="F:oxidoreductase activity, acting on peroxide as acceptor"/>
    <property type="evidence" value="ECO:0007669"/>
    <property type="project" value="TreeGrafter"/>
</dbReference>
<keyword evidence="3" id="KW-0963">Cytoplasm</keyword>
<dbReference type="PANTHER" id="PTHR12474">
    <property type="entry name" value="P53 REGULATED PA26 NUCLEAR PROTEIN SESTRIN"/>
    <property type="match status" value="1"/>
</dbReference>
<comment type="subcellular location">
    <subcellularLocation>
        <location evidence="1">Cytoplasm</location>
    </subcellularLocation>
</comment>
<dbReference type="GO" id="GO:0070728">
    <property type="term" value="F:L-leucine binding"/>
    <property type="evidence" value="ECO:0007669"/>
    <property type="project" value="TreeGrafter"/>
</dbReference>
<dbReference type="GO" id="GO:0005634">
    <property type="term" value="C:nucleus"/>
    <property type="evidence" value="ECO:0007669"/>
    <property type="project" value="InterPro"/>
</dbReference>
<keyword evidence="6" id="KW-1185">Reference proteome</keyword>
<dbReference type="Proteomes" id="UP000274756">
    <property type="component" value="Unassembled WGS sequence"/>
</dbReference>
<accession>A0A0N4UFA8</accession>
<name>A0A0N4UFA8_DRAME</name>
<reference evidence="4 6" key="2">
    <citation type="submission" date="2018-11" db="EMBL/GenBank/DDBJ databases">
        <authorList>
            <consortium name="Pathogen Informatics"/>
        </authorList>
    </citation>
    <scope>NUCLEOTIDE SEQUENCE [LARGE SCALE GENOMIC DNA]</scope>
</reference>
<evidence type="ECO:0000256" key="2">
    <source>
        <dbReference type="ARBA" id="ARBA00008350"/>
    </source>
</evidence>
<dbReference type="Proteomes" id="UP000038040">
    <property type="component" value="Unplaced"/>
</dbReference>
<evidence type="ECO:0000313" key="5">
    <source>
        <dbReference type="Proteomes" id="UP000038040"/>
    </source>
</evidence>
<dbReference type="GO" id="GO:1990253">
    <property type="term" value="P:cellular response to leucine starvation"/>
    <property type="evidence" value="ECO:0007669"/>
    <property type="project" value="TreeGrafter"/>
</dbReference>
<dbReference type="SUPFAM" id="SSF69118">
    <property type="entry name" value="AhpD-like"/>
    <property type="match status" value="1"/>
</dbReference>
<comment type="similarity">
    <text evidence="2">Belongs to the sestrin family.</text>
</comment>
<dbReference type="GO" id="GO:0071233">
    <property type="term" value="P:cellular response to L-leucine"/>
    <property type="evidence" value="ECO:0007669"/>
    <property type="project" value="TreeGrafter"/>
</dbReference>
<gene>
    <name evidence="4" type="ORF">DME_LOCUS1047</name>
</gene>
<evidence type="ECO:0000256" key="3">
    <source>
        <dbReference type="ARBA" id="ARBA00022490"/>
    </source>
</evidence>
<organism evidence="5 7">
    <name type="scientific">Dracunculus medinensis</name>
    <name type="common">Guinea worm</name>
    <dbReference type="NCBI Taxonomy" id="318479"/>
    <lineage>
        <taxon>Eukaryota</taxon>
        <taxon>Metazoa</taxon>
        <taxon>Ecdysozoa</taxon>
        <taxon>Nematoda</taxon>
        <taxon>Chromadorea</taxon>
        <taxon>Rhabditida</taxon>
        <taxon>Spirurina</taxon>
        <taxon>Dracunculoidea</taxon>
        <taxon>Dracunculidae</taxon>
        <taxon>Dracunculus</taxon>
    </lineage>
</organism>
<dbReference type="GO" id="GO:1901031">
    <property type="term" value="P:regulation of response to reactive oxygen species"/>
    <property type="evidence" value="ECO:0007669"/>
    <property type="project" value="InterPro"/>
</dbReference>
<dbReference type="STRING" id="318479.A0A0N4UFA8"/>